<organism evidence="1">
    <name type="scientific">Anguilla anguilla</name>
    <name type="common">European freshwater eel</name>
    <name type="synonym">Muraena anguilla</name>
    <dbReference type="NCBI Taxonomy" id="7936"/>
    <lineage>
        <taxon>Eukaryota</taxon>
        <taxon>Metazoa</taxon>
        <taxon>Chordata</taxon>
        <taxon>Craniata</taxon>
        <taxon>Vertebrata</taxon>
        <taxon>Euteleostomi</taxon>
        <taxon>Actinopterygii</taxon>
        <taxon>Neopterygii</taxon>
        <taxon>Teleostei</taxon>
        <taxon>Anguilliformes</taxon>
        <taxon>Anguillidae</taxon>
        <taxon>Anguilla</taxon>
    </lineage>
</organism>
<proteinExistence type="predicted"/>
<reference evidence="1" key="2">
    <citation type="journal article" date="2015" name="Fish Shellfish Immunol.">
        <title>Early steps in the European eel (Anguilla anguilla)-Vibrio vulnificus interaction in the gills: Role of the RtxA13 toxin.</title>
        <authorList>
            <person name="Callol A."/>
            <person name="Pajuelo D."/>
            <person name="Ebbesson L."/>
            <person name="Teles M."/>
            <person name="MacKenzie S."/>
            <person name="Amaro C."/>
        </authorList>
    </citation>
    <scope>NUCLEOTIDE SEQUENCE</scope>
</reference>
<sequence length="17" mass="2011">MTQRLPSQSEKTHKIVK</sequence>
<name>A0A0E9QIS4_ANGAN</name>
<dbReference type="EMBL" id="GBXM01092175">
    <property type="protein sequence ID" value="JAH16402.1"/>
    <property type="molecule type" value="Transcribed_RNA"/>
</dbReference>
<accession>A0A0E9QIS4</accession>
<dbReference type="AlphaFoldDB" id="A0A0E9QIS4"/>
<evidence type="ECO:0000313" key="1">
    <source>
        <dbReference type="EMBL" id="JAH16402.1"/>
    </source>
</evidence>
<reference evidence="1" key="1">
    <citation type="submission" date="2014-11" db="EMBL/GenBank/DDBJ databases">
        <authorList>
            <person name="Amaro Gonzalez C."/>
        </authorList>
    </citation>
    <scope>NUCLEOTIDE SEQUENCE</scope>
</reference>
<protein>
    <submittedName>
        <fullName evidence="1">Uncharacterized protein</fullName>
    </submittedName>
</protein>